<dbReference type="Gene3D" id="2.30.29.70">
    <property type="entry name" value="Proteasomal ubiquitin receptor Rpn13/ADRM1"/>
    <property type="match status" value="1"/>
</dbReference>
<keyword evidence="8" id="KW-0675">Receptor</keyword>
<feature type="compositionally biased region" description="Polar residues" evidence="6">
    <location>
        <begin position="239"/>
        <end position="248"/>
    </location>
</feature>
<dbReference type="RefSeq" id="XP_056582583.1">
    <property type="nucleotide sequence ID" value="XM_056718448.1"/>
</dbReference>
<dbReference type="GeneID" id="81457631"/>
<name>A0A9W9SQK0_9EURO</name>
<feature type="region of interest" description="Disordered" evidence="6">
    <location>
        <begin position="139"/>
        <end position="248"/>
    </location>
</feature>
<evidence type="ECO:0000256" key="2">
    <source>
        <dbReference type="ARBA" id="ARBA00004496"/>
    </source>
</evidence>
<dbReference type="InterPro" id="IPR038633">
    <property type="entry name" value="Rpn13/ADRM1_Pru_sf"/>
</dbReference>
<comment type="caution">
    <text evidence="8">The sequence shown here is derived from an EMBL/GenBank/DDBJ whole genome shotgun (WGS) entry which is preliminary data.</text>
</comment>
<evidence type="ECO:0000256" key="4">
    <source>
        <dbReference type="ARBA" id="ARBA00022942"/>
    </source>
</evidence>
<dbReference type="Gene3D" id="1.10.2020.20">
    <property type="match status" value="1"/>
</dbReference>
<evidence type="ECO:0000313" key="8">
    <source>
        <dbReference type="EMBL" id="KAJ5382807.1"/>
    </source>
</evidence>
<keyword evidence="5" id="KW-0539">Nucleus</keyword>
<evidence type="ECO:0000259" key="7">
    <source>
        <dbReference type="PROSITE" id="PS51917"/>
    </source>
</evidence>
<dbReference type="PANTHER" id="PTHR12225:SF0">
    <property type="entry name" value="PROTEASOMAL UBIQUITIN RECEPTOR ADRM1"/>
    <property type="match status" value="1"/>
</dbReference>
<dbReference type="InterPro" id="IPR038108">
    <property type="entry name" value="RPN13_DEUBAD_sf"/>
</dbReference>
<dbReference type="GO" id="GO:0070628">
    <property type="term" value="F:proteasome binding"/>
    <property type="evidence" value="ECO:0007669"/>
    <property type="project" value="TreeGrafter"/>
</dbReference>
<organism evidence="8 9">
    <name type="scientific">Penicillium concentricum</name>
    <dbReference type="NCBI Taxonomy" id="293559"/>
    <lineage>
        <taxon>Eukaryota</taxon>
        <taxon>Fungi</taxon>
        <taxon>Dikarya</taxon>
        <taxon>Ascomycota</taxon>
        <taxon>Pezizomycotina</taxon>
        <taxon>Eurotiomycetes</taxon>
        <taxon>Eurotiomycetidae</taxon>
        <taxon>Eurotiales</taxon>
        <taxon>Aspergillaceae</taxon>
        <taxon>Penicillium</taxon>
    </lineage>
</organism>
<feature type="compositionally biased region" description="Basic and acidic residues" evidence="6">
    <location>
        <begin position="186"/>
        <end position="198"/>
    </location>
</feature>
<dbReference type="InterPro" id="IPR044868">
    <property type="entry name" value="Rpn13/ADRM1_Pru"/>
</dbReference>
<dbReference type="AlphaFoldDB" id="A0A9W9SQK0"/>
<gene>
    <name evidence="8" type="ORF">N7517_000718</name>
</gene>
<feature type="domain" description="Pru" evidence="7">
    <location>
        <begin position="1"/>
        <end position="133"/>
    </location>
</feature>
<keyword evidence="4 8" id="KW-0647">Proteasome</keyword>
<dbReference type="FunFam" id="1.10.2020.20:FF:000004">
    <property type="entry name" value="WGS project CABT00000000 data, contig 2.6"/>
    <property type="match status" value="1"/>
</dbReference>
<feature type="compositionally biased region" description="Acidic residues" evidence="6">
    <location>
        <begin position="151"/>
        <end position="161"/>
    </location>
</feature>
<protein>
    <submittedName>
        <fullName evidence="8">26S proteasome complex ubiquitin receptor subunit Rpn13</fullName>
    </submittedName>
</protein>
<reference evidence="8" key="1">
    <citation type="submission" date="2022-12" db="EMBL/GenBank/DDBJ databases">
        <authorList>
            <person name="Petersen C."/>
        </authorList>
    </citation>
    <scope>NUCLEOTIDE SEQUENCE</scope>
    <source>
        <strain evidence="8">IBT 3081</strain>
    </source>
</reference>
<proteinExistence type="predicted"/>
<comment type="subcellular location">
    <subcellularLocation>
        <location evidence="2">Cytoplasm</location>
    </subcellularLocation>
    <subcellularLocation>
        <location evidence="1">Nucleus</location>
    </subcellularLocation>
</comment>
<sequence>MSIAPIITFKAGICDLDLSSTPASVKPKPTPGYVYLYSEDDLIHFCWRSRSASLDEPELDLVMIPSDGSFTPYKPSGRDATNGRIFVLKFSSSSQRYLFWMQSQSQHEDGDPSWFSPRDLKLGEIVDVLLQGEDVDVEHEIANLPRRPSGGDDDETMEDVEGTDHDRGRYHSTGSGGAGPDATGGDVREEGQESREGGADGGRAATTEEDPASVVQDFLKSLGGRQSQSQSQSQDPERPSTTLQDLLPPSTTLQFIDSADTNTADHLLSFLPPALLLLAQGNAEEASEADTDPELAQGALLSLDLSQKKDILRKVLRSPQFMQSLASLTVAIRDGGLPTISEALQIPVANGGFMRRGGVPLGGGDAVDAFLDGVRQHVKENDSQMDTD</sequence>
<dbReference type="PANTHER" id="PTHR12225">
    <property type="entry name" value="ADHESION REGULATING MOLECULE 1 110 KDA CELL MEMBRANE GLYCOPROTEIN"/>
    <property type="match status" value="1"/>
</dbReference>
<dbReference type="OrthoDB" id="340431at2759"/>
<evidence type="ECO:0000256" key="5">
    <source>
        <dbReference type="ARBA" id="ARBA00023242"/>
    </source>
</evidence>
<dbReference type="GO" id="GO:0005737">
    <property type="term" value="C:cytoplasm"/>
    <property type="evidence" value="ECO:0007669"/>
    <property type="project" value="UniProtKB-SubCell"/>
</dbReference>
<accession>A0A9W9SQK0</accession>
<evidence type="ECO:0000256" key="1">
    <source>
        <dbReference type="ARBA" id="ARBA00004123"/>
    </source>
</evidence>
<keyword evidence="3" id="KW-0963">Cytoplasm</keyword>
<dbReference type="EMBL" id="JAPZBT010000001">
    <property type="protein sequence ID" value="KAJ5382807.1"/>
    <property type="molecule type" value="Genomic_DNA"/>
</dbReference>
<dbReference type="Pfam" id="PF04683">
    <property type="entry name" value="Rpn13_ADRM1_Pru"/>
    <property type="match status" value="1"/>
</dbReference>
<dbReference type="InterPro" id="IPR006773">
    <property type="entry name" value="Rpn13/ADRM1"/>
</dbReference>
<dbReference type="GO" id="GO:0061133">
    <property type="term" value="F:endopeptidase activator activity"/>
    <property type="evidence" value="ECO:0007669"/>
    <property type="project" value="TreeGrafter"/>
</dbReference>
<evidence type="ECO:0000256" key="6">
    <source>
        <dbReference type="SAM" id="MobiDB-lite"/>
    </source>
</evidence>
<reference evidence="8" key="2">
    <citation type="journal article" date="2023" name="IMA Fungus">
        <title>Comparative genomic study of the Penicillium genus elucidates a diverse pangenome and 15 lateral gene transfer events.</title>
        <authorList>
            <person name="Petersen C."/>
            <person name="Sorensen T."/>
            <person name="Nielsen M.R."/>
            <person name="Sondergaard T.E."/>
            <person name="Sorensen J.L."/>
            <person name="Fitzpatrick D.A."/>
            <person name="Frisvad J.C."/>
            <person name="Nielsen K.L."/>
        </authorList>
    </citation>
    <scope>NUCLEOTIDE SEQUENCE</scope>
    <source>
        <strain evidence="8">IBT 3081</strain>
    </source>
</reference>
<dbReference type="GO" id="GO:0005634">
    <property type="term" value="C:nucleus"/>
    <property type="evidence" value="ECO:0007669"/>
    <property type="project" value="UniProtKB-SubCell"/>
</dbReference>
<dbReference type="Proteomes" id="UP001147752">
    <property type="component" value="Unassembled WGS sequence"/>
</dbReference>
<keyword evidence="9" id="KW-1185">Reference proteome</keyword>
<dbReference type="PROSITE" id="PS51917">
    <property type="entry name" value="PRU"/>
    <property type="match status" value="1"/>
</dbReference>
<evidence type="ECO:0000313" key="9">
    <source>
        <dbReference type="Proteomes" id="UP001147752"/>
    </source>
</evidence>
<evidence type="ECO:0000256" key="3">
    <source>
        <dbReference type="ARBA" id="ARBA00022490"/>
    </source>
</evidence>
<dbReference type="GO" id="GO:0008541">
    <property type="term" value="C:proteasome regulatory particle, lid subcomplex"/>
    <property type="evidence" value="ECO:0007669"/>
    <property type="project" value="TreeGrafter"/>
</dbReference>